<evidence type="ECO:0000313" key="12">
    <source>
        <dbReference type="Proteomes" id="UP000036681"/>
    </source>
</evidence>
<keyword evidence="12" id="KW-1185">Reference proteome</keyword>
<protein>
    <submittedName>
        <fullName evidence="13">GOLD domain-containing protein</fullName>
    </submittedName>
</protein>
<dbReference type="GO" id="GO:0012505">
    <property type="term" value="C:endomembrane system"/>
    <property type="evidence" value="ECO:0007669"/>
    <property type="project" value="UniProtKB-SubCell"/>
</dbReference>
<keyword evidence="4" id="KW-0732">Signal</keyword>
<evidence type="ECO:0000256" key="3">
    <source>
        <dbReference type="ARBA" id="ARBA00022692"/>
    </source>
</evidence>
<dbReference type="InterPro" id="IPR015720">
    <property type="entry name" value="Emp24-like"/>
</dbReference>
<sequence>MLARYLSSRRVVPKMSFVMAYCAAVLLCAFVTFSSADEFSFTVVVPPGKAECYSHPVDKPKYAFFEIDYQVIGGGDADITFYMQSPNGNRLINDEKRNDGMHRVELTDKAAGYGDYTFCFDNSFSVQSEKRVFFEFFLMDASGQFLGGFDEKVDVGADVLQTLDTHLDNFQACFILAAFLYADELVEKVTTNVKDNLNKMERIQRQYASLELADRKALETSFEMINFWSMVHLVVMVFALLVQVYMVRCLFEDESRMGRLLRKGRFND</sequence>
<evidence type="ECO:0000256" key="7">
    <source>
        <dbReference type="ARBA" id="ARBA00037847"/>
    </source>
</evidence>
<dbReference type="InterPro" id="IPR009038">
    <property type="entry name" value="GOLD_dom"/>
</dbReference>
<dbReference type="Pfam" id="PF01105">
    <property type="entry name" value="EMP24_GP25L"/>
    <property type="match status" value="1"/>
</dbReference>
<evidence type="ECO:0000256" key="1">
    <source>
        <dbReference type="ARBA" id="ARBA00004479"/>
    </source>
</evidence>
<dbReference type="InterPro" id="IPR036598">
    <property type="entry name" value="GOLD_dom_sf"/>
</dbReference>
<name>A0A0M3I1C7_ASCLU</name>
<keyword evidence="6 10" id="KW-0472">Membrane</keyword>
<evidence type="ECO:0000256" key="9">
    <source>
        <dbReference type="SAM" id="Coils"/>
    </source>
</evidence>
<evidence type="ECO:0000256" key="2">
    <source>
        <dbReference type="ARBA" id="ARBA00007104"/>
    </source>
</evidence>
<dbReference type="Proteomes" id="UP000036681">
    <property type="component" value="Unplaced"/>
</dbReference>
<evidence type="ECO:0000256" key="8">
    <source>
        <dbReference type="RuleBase" id="RU003827"/>
    </source>
</evidence>
<comment type="subcellular location">
    <subcellularLocation>
        <location evidence="7">Endomembrane system</location>
        <topology evidence="7">Single-pass membrane protein</topology>
    </subcellularLocation>
    <subcellularLocation>
        <location evidence="1 8">Membrane</location>
        <topology evidence="1 8">Single-pass type I membrane protein</topology>
    </subcellularLocation>
</comment>
<feature type="coiled-coil region" evidence="9">
    <location>
        <begin position="186"/>
        <end position="213"/>
    </location>
</feature>
<evidence type="ECO:0000256" key="6">
    <source>
        <dbReference type="ARBA" id="ARBA00023136"/>
    </source>
</evidence>
<keyword evidence="5 10" id="KW-1133">Transmembrane helix</keyword>
<evidence type="ECO:0000259" key="11">
    <source>
        <dbReference type="PROSITE" id="PS50866"/>
    </source>
</evidence>
<comment type="similarity">
    <text evidence="2 8">Belongs to the EMP24/GP25L family.</text>
</comment>
<feature type="domain" description="GOLD" evidence="11">
    <location>
        <begin position="50"/>
        <end position="138"/>
    </location>
</feature>
<evidence type="ECO:0000313" key="13">
    <source>
        <dbReference type="WBParaSite" id="ALUE_0001006501-mRNA-1"/>
    </source>
</evidence>
<dbReference type="PROSITE" id="PS50866">
    <property type="entry name" value="GOLD"/>
    <property type="match status" value="1"/>
</dbReference>
<dbReference type="AlphaFoldDB" id="A0A0M3I1C7"/>
<evidence type="ECO:0000256" key="10">
    <source>
        <dbReference type="SAM" id="Phobius"/>
    </source>
</evidence>
<proteinExistence type="inferred from homology"/>
<evidence type="ECO:0000256" key="4">
    <source>
        <dbReference type="ARBA" id="ARBA00022729"/>
    </source>
</evidence>
<organism evidence="12 13">
    <name type="scientific">Ascaris lumbricoides</name>
    <name type="common">Giant roundworm</name>
    <dbReference type="NCBI Taxonomy" id="6252"/>
    <lineage>
        <taxon>Eukaryota</taxon>
        <taxon>Metazoa</taxon>
        <taxon>Ecdysozoa</taxon>
        <taxon>Nematoda</taxon>
        <taxon>Chromadorea</taxon>
        <taxon>Rhabditida</taxon>
        <taxon>Spirurina</taxon>
        <taxon>Ascaridomorpha</taxon>
        <taxon>Ascaridoidea</taxon>
        <taxon>Ascarididae</taxon>
        <taxon>Ascaris</taxon>
    </lineage>
</organism>
<evidence type="ECO:0000256" key="5">
    <source>
        <dbReference type="ARBA" id="ARBA00022989"/>
    </source>
</evidence>
<reference evidence="13" key="1">
    <citation type="submission" date="2017-02" db="UniProtKB">
        <authorList>
            <consortium name="WormBaseParasite"/>
        </authorList>
    </citation>
    <scope>IDENTIFICATION</scope>
</reference>
<keyword evidence="3 8" id="KW-0812">Transmembrane</keyword>
<dbReference type="WBParaSite" id="ALUE_0001006501-mRNA-1">
    <property type="protein sequence ID" value="ALUE_0001006501-mRNA-1"/>
    <property type="gene ID" value="ALUE_0001006501"/>
</dbReference>
<dbReference type="SUPFAM" id="SSF101576">
    <property type="entry name" value="Supernatant protein factor (SPF), C-terminal domain"/>
    <property type="match status" value="1"/>
</dbReference>
<dbReference type="SMART" id="SM01190">
    <property type="entry name" value="EMP24_GP25L"/>
    <property type="match status" value="1"/>
</dbReference>
<keyword evidence="9" id="KW-0175">Coiled coil</keyword>
<dbReference type="GO" id="GO:0016020">
    <property type="term" value="C:membrane"/>
    <property type="evidence" value="ECO:0007669"/>
    <property type="project" value="UniProtKB-SubCell"/>
</dbReference>
<accession>A0A0M3I1C7</accession>
<dbReference type="PANTHER" id="PTHR22811">
    <property type="entry name" value="TRANSMEMBRANE EMP24 DOMAIN-CONTAINING PROTEIN"/>
    <property type="match status" value="1"/>
</dbReference>
<feature type="transmembrane region" description="Helical" evidence="10">
    <location>
        <begin position="227"/>
        <end position="251"/>
    </location>
</feature>